<dbReference type="AlphaFoldDB" id="A0A131YQ31"/>
<evidence type="ECO:0000256" key="2">
    <source>
        <dbReference type="ARBA" id="ARBA00022525"/>
    </source>
</evidence>
<feature type="chain" id="PRO_5007285650" evidence="3">
    <location>
        <begin position="25"/>
        <end position="102"/>
    </location>
</feature>
<dbReference type="InterPro" id="IPR029277">
    <property type="entry name" value="SVWC_dom"/>
</dbReference>
<dbReference type="SMART" id="SM01318">
    <property type="entry name" value="SVWC"/>
    <property type="match status" value="1"/>
</dbReference>
<reference evidence="5" key="1">
    <citation type="journal article" date="2016" name="Ticks Tick Borne Dis.">
        <title>De novo assembly and annotation of the salivary gland transcriptome of Rhipicephalus appendiculatus male and female ticks during blood feeding.</title>
        <authorList>
            <person name="de Castro M.H."/>
            <person name="de Klerk D."/>
            <person name="Pienaar R."/>
            <person name="Latif A.A."/>
            <person name="Rees D.J."/>
            <person name="Mans B.J."/>
        </authorList>
    </citation>
    <scope>NUCLEOTIDE SEQUENCE</scope>
    <source>
        <tissue evidence="5">Salivary glands</tissue>
    </source>
</reference>
<evidence type="ECO:0000256" key="3">
    <source>
        <dbReference type="SAM" id="SignalP"/>
    </source>
</evidence>
<feature type="signal peptide" evidence="3">
    <location>
        <begin position="1"/>
        <end position="24"/>
    </location>
</feature>
<keyword evidence="3" id="KW-0732">Signal</keyword>
<dbReference type="EMBL" id="GEDV01007183">
    <property type="protein sequence ID" value="JAP81374.1"/>
    <property type="molecule type" value="Transcribed_RNA"/>
</dbReference>
<name>A0A131YQ31_RHIAP</name>
<organism evidence="5">
    <name type="scientific">Rhipicephalus appendiculatus</name>
    <name type="common">Brown ear tick</name>
    <dbReference type="NCBI Taxonomy" id="34631"/>
    <lineage>
        <taxon>Eukaryota</taxon>
        <taxon>Metazoa</taxon>
        <taxon>Ecdysozoa</taxon>
        <taxon>Arthropoda</taxon>
        <taxon>Chelicerata</taxon>
        <taxon>Arachnida</taxon>
        <taxon>Acari</taxon>
        <taxon>Parasitiformes</taxon>
        <taxon>Ixodida</taxon>
        <taxon>Ixodoidea</taxon>
        <taxon>Ixodidae</taxon>
        <taxon>Rhipicephalinae</taxon>
        <taxon>Rhipicephalus</taxon>
        <taxon>Rhipicephalus</taxon>
    </lineage>
</organism>
<keyword evidence="2" id="KW-0964">Secreted</keyword>
<comment type="subcellular location">
    <subcellularLocation>
        <location evidence="1">Secreted</location>
    </subcellularLocation>
</comment>
<evidence type="ECO:0000256" key="1">
    <source>
        <dbReference type="ARBA" id="ARBA00004613"/>
    </source>
</evidence>
<accession>A0A131YQ31</accession>
<protein>
    <submittedName>
        <fullName evidence="5">8.9 kDa family member</fullName>
    </submittedName>
</protein>
<dbReference type="Pfam" id="PF15430">
    <property type="entry name" value="SVWC"/>
    <property type="match status" value="1"/>
</dbReference>
<dbReference type="GO" id="GO:0005576">
    <property type="term" value="C:extracellular region"/>
    <property type="evidence" value="ECO:0007669"/>
    <property type="project" value="UniProtKB-SubCell"/>
</dbReference>
<sequence length="102" mass="11020">MSLVHKCLMVTMSVLCAGCGICNGYMGRTPVEIKNGHCTLDGRTIRVNQSVSLQDPCEEWTCDYVSKSVVIAGCSPTEAGPDCKMVDGKGDYPDCCPQMLCY</sequence>
<evidence type="ECO:0000313" key="5">
    <source>
        <dbReference type="EMBL" id="JAP81374.1"/>
    </source>
</evidence>
<proteinExistence type="predicted"/>
<evidence type="ECO:0000259" key="4">
    <source>
        <dbReference type="SMART" id="SM01318"/>
    </source>
</evidence>
<feature type="domain" description="Single" evidence="4">
    <location>
        <begin position="38"/>
        <end position="101"/>
    </location>
</feature>